<keyword evidence="1" id="KW-0175">Coiled coil</keyword>
<feature type="compositionally biased region" description="Polar residues" evidence="2">
    <location>
        <begin position="463"/>
        <end position="476"/>
    </location>
</feature>
<reference evidence="3 4" key="1">
    <citation type="submission" date="2019-06" db="EMBL/GenBank/DDBJ databases">
        <title>A chromosomal-level reference genome of Carpinus fangiana (Coryloideae, Betulaceae).</title>
        <authorList>
            <person name="Yang X."/>
            <person name="Wang Z."/>
            <person name="Zhang L."/>
            <person name="Hao G."/>
            <person name="Liu J."/>
            <person name="Yang Y."/>
        </authorList>
    </citation>
    <scope>NUCLEOTIDE SEQUENCE [LARGE SCALE GENOMIC DNA]</scope>
    <source>
        <strain evidence="3">Cfa_2016G</strain>
        <tissue evidence="3">Leaf</tissue>
    </source>
</reference>
<evidence type="ECO:0000313" key="3">
    <source>
        <dbReference type="EMBL" id="KAB8343259.1"/>
    </source>
</evidence>
<evidence type="ECO:0000256" key="2">
    <source>
        <dbReference type="SAM" id="MobiDB-lite"/>
    </source>
</evidence>
<feature type="coiled-coil region" evidence="1">
    <location>
        <begin position="570"/>
        <end position="604"/>
    </location>
</feature>
<evidence type="ECO:0000256" key="1">
    <source>
        <dbReference type="SAM" id="Coils"/>
    </source>
</evidence>
<dbReference type="Gene3D" id="3.40.50.1820">
    <property type="entry name" value="alpha/beta hydrolase"/>
    <property type="match status" value="1"/>
</dbReference>
<dbReference type="InterPro" id="IPR029058">
    <property type="entry name" value="AB_hydrolase_fold"/>
</dbReference>
<evidence type="ECO:0000313" key="4">
    <source>
        <dbReference type="Proteomes" id="UP000327013"/>
    </source>
</evidence>
<feature type="region of interest" description="Disordered" evidence="2">
    <location>
        <begin position="377"/>
        <end position="410"/>
    </location>
</feature>
<dbReference type="AlphaFoldDB" id="A0A5N6KTU0"/>
<feature type="compositionally biased region" description="Polar residues" evidence="2">
    <location>
        <begin position="15"/>
        <end position="35"/>
    </location>
</feature>
<feature type="compositionally biased region" description="Low complexity" evidence="2">
    <location>
        <begin position="673"/>
        <end position="685"/>
    </location>
</feature>
<dbReference type="SUPFAM" id="SSF53474">
    <property type="entry name" value="alpha/beta-Hydrolases"/>
    <property type="match status" value="1"/>
</dbReference>
<feature type="compositionally biased region" description="Basic and acidic residues" evidence="2">
    <location>
        <begin position="639"/>
        <end position="667"/>
    </location>
</feature>
<dbReference type="OrthoDB" id="3248508at2759"/>
<accession>A0A5N6KTU0</accession>
<feature type="compositionally biased region" description="Acidic residues" evidence="2">
    <location>
        <begin position="438"/>
        <end position="459"/>
    </location>
</feature>
<feature type="compositionally biased region" description="Basic and acidic residues" evidence="2">
    <location>
        <begin position="747"/>
        <end position="763"/>
    </location>
</feature>
<evidence type="ECO:0008006" key="5">
    <source>
        <dbReference type="Google" id="ProtNLM"/>
    </source>
</evidence>
<name>A0A5N6KTU0_9ROSI</name>
<sequence>MDKKAPLPADDDDNASLTTSLPGLSPTASIASTAAMNMHDHAVESDEPPPYSAAVAQPALVPPPLPQQPRAAPSNDATQQWSSRDPRSSSTYSLVPEERAHDDRRRRLLLVYLHGFMGNETSFQSFPAHVHNLISVLLAETHVVHTKIYPRYRSRRVIAAAAEDFSAWLTPHEGPNTDTVLLGHSMGGLVSAEVVLLHSHITQANQGPLRHRILGNLNFDVPFLGMHPGIIGSGLSSIFRPAPSPPGSPAASLAPSNAASQSSLNLTPTSSISSSMQEIPTDPNYNPSFPNDVRLPQRTGWQNAAHFITKHSKNLRQATMQVINQHIEFGSCMYDFEGLKVRYSRVRMLEDESEQARSTVVHTQGTTPRVRFANYYTASTGRPKKPKKTPDDESSVTKERVAESVVSDSAPTVMTEVDPIIYEEPIPFDTASLPPDYSDIDFTSDSESGDLDALDDLDPIETPSRSDTGFSDLSSETSERPSSPLEMPIPQLPIPPIFKPPVKPPFTKEAYKSAVKTYKHEVHDYHRAIKTYHGELQAYRKQEVRRFKAVRKKSMDSLASSIDSRKTDILARHEQRKQDFNARRAELNARVEKAKESRKQLIEMVKSRGTKVDPAALSAPSCIEATVAWHTLKADRKTLKSMDRGERKAARAIEKGERRKAKSEAKLLRKGTSTSSRSVASSSAAGDDRNASQLFWDQDQQGKGDAASTLQRSSSDASSSPQPPPTREPPPLPIRSASVATTVASREPADDNTKDKTKDEKPKKDRKFCMLPPKGANGVHDPTWVRVYMENMDEVGAHCGLFFPRGPDGNERSDSDVLEAGAIAEGSWSERYAKLVGDVAERIEGWVLEDMTMRMVMAGDEAY</sequence>
<protein>
    <recommendedName>
        <fullName evidence="5">DUF676 domain-containing protein</fullName>
    </recommendedName>
</protein>
<feature type="compositionally biased region" description="Polar residues" evidence="2">
    <location>
        <begin position="691"/>
        <end position="701"/>
    </location>
</feature>
<feature type="region of interest" description="Disordered" evidence="2">
    <location>
        <begin position="639"/>
        <end position="774"/>
    </location>
</feature>
<feature type="compositionally biased region" description="Polar residues" evidence="2">
    <location>
        <begin position="264"/>
        <end position="289"/>
    </location>
</feature>
<comment type="caution">
    <text evidence="3">The sequence shown here is derived from an EMBL/GenBank/DDBJ whole genome shotgun (WGS) entry which is preliminary data.</text>
</comment>
<dbReference type="PANTHER" id="PTHR47842:SF3">
    <property type="entry name" value="DUF676 DOMAIN-CONTAINING PROTEIN"/>
    <property type="match status" value="1"/>
</dbReference>
<feature type="region of interest" description="Disordered" evidence="2">
    <location>
        <begin position="242"/>
        <end position="296"/>
    </location>
</feature>
<dbReference type="EMBL" id="VIBQ01000012">
    <property type="protein sequence ID" value="KAB8343259.1"/>
    <property type="molecule type" value="Genomic_DNA"/>
</dbReference>
<feature type="region of interest" description="Disordered" evidence="2">
    <location>
        <begin position="426"/>
        <end position="497"/>
    </location>
</feature>
<keyword evidence="4" id="KW-1185">Reference proteome</keyword>
<dbReference type="Proteomes" id="UP000327013">
    <property type="component" value="Unassembled WGS sequence"/>
</dbReference>
<feature type="compositionally biased region" description="Pro residues" evidence="2">
    <location>
        <begin position="721"/>
        <end position="733"/>
    </location>
</feature>
<gene>
    <name evidence="3" type="ORF">FH972_022847</name>
</gene>
<proteinExistence type="predicted"/>
<dbReference type="PANTHER" id="PTHR47842">
    <property type="entry name" value="EXPRESSED PROTEIN"/>
    <property type="match status" value="1"/>
</dbReference>
<organism evidence="3 4">
    <name type="scientific">Carpinus fangiana</name>
    <dbReference type="NCBI Taxonomy" id="176857"/>
    <lineage>
        <taxon>Eukaryota</taxon>
        <taxon>Viridiplantae</taxon>
        <taxon>Streptophyta</taxon>
        <taxon>Embryophyta</taxon>
        <taxon>Tracheophyta</taxon>
        <taxon>Spermatophyta</taxon>
        <taxon>Magnoliopsida</taxon>
        <taxon>eudicotyledons</taxon>
        <taxon>Gunneridae</taxon>
        <taxon>Pentapetalae</taxon>
        <taxon>rosids</taxon>
        <taxon>fabids</taxon>
        <taxon>Fagales</taxon>
        <taxon>Betulaceae</taxon>
        <taxon>Carpinus</taxon>
    </lineage>
</organism>
<feature type="compositionally biased region" description="Basic and acidic residues" evidence="2">
    <location>
        <begin position="388"/>
        <end position="402"/>
    </location>
</feature>
<feature type="compositionally biased region" description="Low complexity" evidence="2">
    <location>
        <begin position="249"/>
        <end position="263"/>
    </location>
</feature>
<feature type="region of interest" description="Disordered" evidence="2">
    <location>
        <begin position="1"/>
        <end position="99"/>
    </location>
</feature>